<dbReference type="AlphaFoldDB" id="A0A5P2B5X7"/>
<evidence type="ECO:0000313" key="3">
    <source>
        <dbReference type="Proteomes" id="UP000323046"/>
    </source>
</evidence>
<keyword evidence="3" id="KW-1185">Reference proteome</keyword>
<sequence length="173" mass="18586">MTMPTLASASPPPDLTAPPDIGLETRLALTDAAMTARLAQAAVAFEVNTAHIPTEPPLEITAPLPLTPTLQPAVGTPIAALLHRARHRLEQDGWCRDALHDEDGAICPIRAIRLEAHGDRGLADDACVLLLEAIQRDFTWAQTIPSWNARQTSIAPVLLAFDRAAQLADTRSQ</sequence>
<feature type="region of interest" description="Disordered" evidence="1">
    <location>
        <begin position="1"/>
        <end position="20"/>
    </location>
</feature>
<proteinExistence type="predicted"/>
<organism evidence="2 3">
    <name type="scientific">Streptomyces venezuelae</name>
    <dbReference type="NCBI Taxonomy" id="54571"/>
    <lineage>
        <taxon>Bacteria</taxon>
        <taxon>Bacillati</taxon>
        <taxon>Actinomycetota</taxon>
        <taxon>Actinomycetes</taxon>
        <taxon>Kitasatosporales</taxon>
        <taxon>Streptomycetaceae</taxon>
        <taxon>Streptomyces</taxon>
    </lineage>
</organism>
<reference evidence="2 3" key="1">
    <citation type="submission" date="2018-05" db="EMBL/GenBank/DDBJ databases">
        <title>Streptomyces venezuelae.</title>
        <authorList>
            <person name="Kim W."/>
            <person name="Lee N."/>
            <person name="Cho B.-K."/>
        </authorList>
    </citation>
    <scope>NUCLEOTIDE SEQUENCE [LARGE SCALE GENOMIC DNA]</scope>
    <source>
        <strain evidence="2 3">ATCC 14583</strain>
    </source>
</reference>
<protein>
    <submittedName>
        <fullName evidence="2">Uncharacterized protein</fullName>
    </submittedName>
</protein>
<gene>
    <name evidence="2" type="ORF">DEJ47_04695</name>
</gene>
<evidence type="ECO:0000313" key="2">
    <source>
        <dbReference type="EMBL" id="QES25844.1"/>
    </source>
</evidence>
<dbReference type="EMBL" id="CP029193">
    <property type="protein sequence ID" value="QES25844.1"/>
    <property type="molecule type" value="Genomic_DNA"/>
</dbReference>
<dbReference type="Pfam" id="PF19698">
    <property type="entry name" value="DUF6197"/>
    <property type="match status" value="1"/>
</dbReference>
<dbReference type="RefSeq" id="WP_150165219.1">
    <property type="nucleotide sequence ID" value="NZ_CP029193.1"/>
</dbReference>
<dbReference type="OrthoDB" id="4239485at2"/>
<name>A0A5P2B5X7_STRVZ</name>
<dbReference type="Proteomes" id="UP000323046">
    <property type="component" value="Chromosome"/>
</dbReference>
<dbReference type="InterPro" id="IPR045677">
    <property type="entry name" value="DUF6197"/>
</dbReference>
<evidence type="ECO:0000256" key="1">
    <source>
        <dbReference type="SAM" id="MobiDB-lite"/>
    </source>
</evidence>
<accession>A0A5P2B5X7</accession>